<feature type="chain" id="PRO_5046306416" evidence="8">
    <location>
        <begin position="23"/>
        <end position="662"/>
    </location>
</feature>
<name>A0ABR2M7S5_9ASPA</name>
<feature type="transmembrane region" description="Helical" evidence="7">
    <location>
        <begin position="641"/>
        <end position="660"/>
    </location>
</feature>
<feature type="domain" description="COBRA C-terminal" evidence="9">
    <location>
        <begin position="425"/>
        <end position="634"/>
    </location>
</feature>
<comment type="similarity">
    <text evidence="2">Belongs to the COBRA family.</text>
</comment>
<keyword evidence="11" id="KW-1185">Reference proteome</keyword>
<evidence type="ECO:0000256" key="3">
    <source>
        <dbReference type="ARBA" id="ARBA00022475"/>
    </source>
</evidence>
<dbReference type="Pfam" id="PF25079">
    <property type="entry name" value="COB_C"/>
    <property type="match status" value="1"/>
</dbReference>
<dbReference type="InterPro" id="IPR056900">
    <property type="entry name" value="COB_C"/>
</dbReference>
<evidence type="ECO:0000313" key="11">
    <source>
        <dbReference type="Proteomes" id="UP001412067"/>
    </source>
</evidence>
<evidence type="ECO:0000259" key="9">
    <source>
        <dbReference type="Pfam" id="PF25079"/>
    </source>
</evidence>
<evidence type="ECO:0000256" key="1">
    <source>
        <dbReference type="ARBA" id="ARBA00004236"/>
    </source>
</evidence>
<accession>A0ABR2M7S5</accession>
<evidence type="ECO:0000313" key="10">
    <source>
        <dbReference type="EMBL" id="KAK8959962.1"/>
    </source>
</evidence>
<evidence type="ECO:0000256" key="4">
    <source>
        <dbReference type="ARBA" id="ARBA00022729"/>
    </source>
</evidence>
<keyword evidence="4 8" id="KW-0732">Signal</keyword>
<dbReference type="Proteomes" id="UP001412067">
    <property type="component" value="Unassembled WGS sequence"/>
</dbReference>
<dbReference type="EMBL" id="JBBWWR010000011">
    <property type="protein sequence ID" value="KAK8959962.1"/>
    <property type="molecule type" value="Genomic_DNA"/>
</dbReference>
<evidence type="ECO:0000256" key="7">
    <source>
        <dbReference type="SAM" id="Phobius"/>
    </source>
</evidence>
<keyword evidence="7" id="KW-0812">Transmembrane</keyword>
<dbReference type="PANTHER" id="PTHR31052:SF3">
    <property type="entry name" value="COBRA-LIKE PROTEIN 7"/>
    <property type="match status" value="1"/>
</dbReference>
<keyword evidence="6" id="KW-0325">Glycoprotein</keyword>
<organism evidence="10 11">
    <name type="scientific">Platanthera guangdongensis</name>
    <dbReference type="NCBI Taxonomy" id="2320717"/>
    <lineage>
        <taxon>Eukaryota</taxon>
        <taxon>Viridiplantae</taxon>
        <taxon>Streptophyta</taxon>
        <taxon>Embryophyta</taxon>
        <taxon>Tracheophyta</taxon>
        <taxon>Spermatophyta</taxon>
        <taxon>Magnoliopsida</taxon>
        <taxon>Liliopsida</taxon>
        <taxon>Asparagales</taxon>
        <taxon>Orchidaceae</taxon>
        <taxon>Orchidoideae</taxon>
        <taxon>Orchideae</taxon>
        <taxon>Orchidinae</taxon>
        <taxon>Platanthera</taxon>
    </lineage>
</organism>
<dbReference type="InterPro" id="IPR006918">
    <property type="entry name" value="COBRA_pln"/>
</dbReference>
<reference evidence="10 11" key="1">
    <citation type="journal article" date="2022" name="Nat. Plants">
        <title>Genomes of leafy and leafless Platanthera orchids illuminate the evolution of mycoheterotrophy.</title>
        <authorList>
            <person name="Li M.H."/>
            <person name="Liu K.W."/>
            <person name="Li Z."/>
            <person name="Lu H.C."/>
            <person name="Ye Q.L."/>
            <person name="Zhang D."/>
            <person name="Wang J.Y."/>
            <person name="Li Y.F."/>
            <person name="Zhong Z.M."/>
            <person name="Liu X."/>
            <person name="Yu X."/>
            <person name="Liu D.K."/>
            <person name="Tu X.D."/>
            <person name="Liu B."/>
            <person name="Hao Y."/>
            <person name="Liao X.Y."/>
            <person name="Jiang Y.T."/>
            <person name="Sun W.H."/>
            <person name="Chen J."/>
            <person name="Chen Y.Q."/>
            <person name="Ai Y."/>
            <person name="Zhai J.W."/>
            <person name="Wu S.S."/>
            <person name="Zhou Z."/>
            <person name="Hsiao Y.Y."/>
            <person name="Wu W.L."/>
            <person name="Chen Y.Y."/>
            <person name="Lin Y.F."/>
            <person name="Hsu J.L."/>
            <person name="Li C.Y."/>
            <person name="Wang Z.W."/>
            <person name="Zhao X."/>
            <person name="Zhong W.Y."/>
            <person name="Ma X.K."/>
            <person name="Ma L."/>
            <person name="Huang J."/>
            <person name="Chen G.Z."/>
            <person name="Huang M.Z."/>
            <person name="Huang L."/>
            <person name="Peng D.H."/>
            <person name="Luo Y.B."/>
            <person name="Zou S.Q."/>
            <person name="Chen S.P."/>
            <person name="Lan S."/>
            <person name="Tsai W.C."/>
            <person name="Van de Peer Y."/>
            <person name="Liu Z.J."/>
        </authorList>
    </citation>
    <scope>NUCLEOTIDE SEQUENCE [LARGE SCALE GENOMIC DNA]</scope>
    <source>
        <strain evidence="10">Lor288</strain>
    </source>
</reference>
<proteinExistence type="inferred from homology"/>
<keyword evidence="5 7" id="KW-0472">Membrane</keyword>
<sequence length="662" mass="71758">MGRARFLLGILCLLSLLRPSASQRSPGSAQPANITSCNGIFLNYQFETREKIHPFVSNPADQPYAFAANVTILNSGTTDFQAWVLVLGFSHREILVSLSNAVLSDGSDLPFASDPKTPVAFSGFPNPDLKTAIATAGDLSQIQTSVSITGTQFGVAPPGIPLPSTISLSDPAWSCPPAAIAKSNTSVFTCCVPNLDPLTNSTMIDNSTLASDQSFLPLRAGDLSITYDIVQAYPSSYLALVTIDNKSPLGRLDNWRLSWEWMRGEFIYSIKGAYTSLLSASDCIYGKQGQYYQDLDFSKVVNCQRNPIILDLPSSMANDNNAGNVPFCCRNGTILPESMDPSQTKSAFQVQVFKMPPDLNRTVINPPQNWRITGALLNPDYSCGAPIRAAPSNFPDPSGLQSNSSAIATWQVVCNITQPINSKPKCCVSFSSYYNDSAIPCRTCACGCPSKLPRTCNSTAPALLLPPDALLVPFDNRSAKAKAWAEIKHFPVRDPMPCGDFCGVSINWHINSDYSKGWTGRVTLFNWEEVSFPNWFMAVKMPKAYDGFESMYSFNGTAIGNDTIFMQGLPGLNYLMSEVDGSNPTTDPRVPGKQQSVISFTKSQTPGIDVPSGDGFPTKVYFNGEECSLPDMIPTGRASRIGGRGVSMVFVLFATVLVLWGQ</sequence>
<keyword evidence="7" id="KW-1133">Transmembrane helix</keyword>
<dbReference type="PANTHER" id="PTHR31052">
    <property type="entry name" value="COBRA-LIKE PROTEIN 7"/>
    <property type="match status" value="1"/>
</dbReference>
<keyword evidence="3" id="KW-1003">Cell membrane</keyword>
<evidence type="ECO:0000256" key="5">
    <source>
        <dbReference type="ARBA" id="ARBA00023136"/>
    </source>
</evidence>
<evidence type="ECO:0000256" key="6">
    <source>
        <dbReference type="ARBA" id="ARBA00023180"/>
    </source>
</evidence>
<evidence type="ECO:0000256" key="8">
    <source>
        <dbReference type="SAM" id="SignalP"/>
    </source>
</evidence>
<feature type="signal peptide" evidence="8">
    <location>
        <begin position="1"/>
        <end position="22"/>
    </location>
</feature>
<protein>
    <submittedName>
        <fullName evidence="10">COBRA-like protein 7</fullName>
    </submittedName>
</protein>
<evidence type="ECO:0000256" key="2">
    <source>
        <dbReference type="ARBA" id="ARBA00005507"/>
    </source>
</evidence>
<comment type="caution">
    <text evidence="10">The sequence shown here is derived from an EMBL/GenBank/DDBJ whole genome shotgun (WGS) entry which is preliminary data.</text>
</comment>
<gene>
    <name evidence="10" type="primary">COBL7</name>
    <name evidence="10" type="ORF">KSP40_PGU017227</name>
</gene>
<comment type="subcellular location">
    <subcellularLocation>
        <location evidence="1">Cell membrane</location>
    </subcellularLocation>
</comment>
<dbReference type="Pfam" id="PF04833">
    <property type="entry name" value="COBRA"/>
    <property type="match status" value="1"/>
</dbReference>